<gene>
    <name evidence="2" type="ORF">EYF80_042969</name>
</gene>
<evidence type="ECO:0000313" key="3">
    <source>
        <dbReference type="Proteomes" id="UP000314294"/>
    </source>
</evidence>
<evidence type="ECO:0000256" key="1">
    <source>
        <dbReference type="SAM" id="MobiDB-lite"/>
    </source>
</evidence>
<name>A0A4Z2FZY1_9TELE</name>
<accession>A0A4Z2FZY1</accession>
<sequence>MELHLEQNKPILASWAPENLGCDTDLRHRRRGGILKRITPASPPVPSRASGRTRLIRPDPNPCPGVQRPAIDSCICKTVTSAHREHTGACTQCNTRRTPVASLQSRTHYPPGLLGIGRRRLGQK</sequence>
<dbReference type="EMBL" id="SRLO01000772">
    <property type="protein sequence ID" value="TNN46819.1"/>
    <property type="molecule type" value="Genomic_DNA"/>
</dbReference>
<keyword evidence="3" id="KW-1185">Reference proteome</keyword>
<evidence type="ECO:0000313" key="2">
    <source>
        <dbReference type="EMBL" id="TNN46819.1"/>
    </source>
</evidence>
<feature type="region of interest" description="Disordered" evidence="1">
    <location>
        <begin position="37"/>
        <end position="64"/>
    </location>
</feature>
<reference evidence="2 3" key="1">
    <citation type="submission" date="2019-03" db="EMBL/GenBank/DDBJ databases">
        <title>First draft genome of Liparis tanakae, snailfish: a comprehensive survey of snailfish specific genes.</title>
        <authorList>
            <person name="Kim W."/>
            <person name="Song I."/>
            <person name="Jeong J.-H."/>
            <person name="Kim D."/>
            <person name="Kim S."/>
            <person name="Ryu S."/>
            <person name="Song J.Y."/>
            <person name="Lee S.K."/>
        </authorList>
    </citation>
    <scope>NUCLEOTIDE SEQUENCE [LARGE SCALE GENOMIC DNA]</scope>
    <source>
        <tissue evidence="2">Muscle</tissue>
    </source>
</reference>
<protein>
    <submittedName>
        <fullName evidence="2">Uncharacterized protein</fullName>
    </submittedName>
</protein>
<dbReference type="AlphaFoldDB" id="A0A4Z2FZY1"/>
<comment type="caution">
    <text evidence="2">The sequence shown here is derived from an EMBL/GenBank/DDBJ whole genome shotgun (WGS) entry which is preliminary data.</text>
</comment>
<proteinExistence type="predicted"/>
<dbReference type="Proteomes" id="UP000314294">
    <property type="component" value="Unassembled WGS sequence"/>
</dbReference>
<organism evidence="2 3">
    <name type="scientific">Liparis tanakae</name>
    <name type="common">Tanaka's snailfish</name>
    <dbReference type="NCBI Taxonomy" id="230148"/>
    <lineage>
        <taxon>Eukaryota</taxon>
        <taxon>Metazoa</taxon>
        <taxon>Chordata</taxon>
        <taxon>Craniata</taxon>
        <taxon>Vertebrata</taxon>
        <taxon>Euteleostomi</taxon>
        <taxon>Actinopterygii</taxon>
        <taxon>Neopterygii</taxon>
        <taxon>Teleostei</taxon>
        <taxon>Neoteleostei</taxon>
        <taxon>Acanthomorphata</taxon>
        <taxon>Eupercaria</taxon>
        <taxon>Perciformes</taxon>
        <taxon>Cottioidei</taxon>
        <taxon>Cottales</taxon>
        <taxon>Liparidae</taxon>
        <taxon>Liparis</taxon>
    </lineage>
</organism>